<dbReference type="EMBL" id="JBEUKS010000004">
    <property type="protein sequence ID" value="MFC1439181.1"/>
    <property type="molecule type" value="Genomic_DNA"/>
</dbReference>
<dbReference type="Proteomes" id="UP001592581">
    <property type="component" value="Unassembled WGS sequence"/>
</dbReference>
<keyword evidence="3" id="KW-1185">Reference proteome</keyword>
<reference evidence="2 3" key="1">
    <citation type="submission" date="2024-06" db="EMBL/GenBank/DDBJ databases">
        <authorList>
            <person name="Lee S.D."/>
        </authorList>
    </citation>
    <scope>NUCLEOTIDE SEQUENCE [LARGE SCALE GENOMIC DNA]</scope>
    <source>
        <strain evidence="2 3">N1-10</strain>
    </source>
</reference>
<evidence type="ECO:0000256" key="1">
    <source>
        <dbReference type="SAM" id="SignalP"/>
    </source>
</evidence>
<name>A0ABV6XLT5_9ACTN</name>
<gene>
    <name evidence="2" type="ORF">ABUW04_13025</name>
</gene>
<feature type="chain" id="PRO_5046358837" evidence="1">
    <location>
        <begin position="28"/>
        <end position="426"/>
    </location>
</feature>
<comment type="caution">
    <text evidence="2">The sequence shown here is derived from an EMBL/GenBank/DDBJ whole genome shotgun (WGS) entry which is preliminary data.</text>
</comment>
<evidence type="ECO:0000313" key="2">
    <source>
        <dbReference type="EMBL" id="MFC1439181.1"/>
    </source>
</evidence>
<proteinExistence type="predicted"/>
<sequence length="426" mass="43276">MLRRIVALLLALTAGSAGISTASPTYAAGRTAPAAYQSLASAATGNAFADEPPSRIADTRTQTYGNFGKVGPKGVLTLQLPQWISNIPGYAHAKAAVLNVTVTNATTSSYLTAYAAGSARPTTSVLNFASGQTVSSLITVPLGTDDTLNLYNATGSVDVIVDEEGLFVPAGTDYTDVLTPMTPTRLVDTRSQLGTTHGALGANGSLTFKASGIAGLPDATDTHELILNVTAVNPTKGGYLTVYNDGVPKPTVSQLSFAAHETRSNMVIAQAGADGTVTISNETGTTDVVVDVVGYFSNGFNRGTYGLFTGSAPTRLLDTRAGVGATKAPLGAGSVLRLKVAGVHGVPSNATAVLMALTETGATAGGYLTAYPGGTSRPLASTLNFRAGTTVPNLALIPIGADGTVAIYNYAGKVNVVGDLSGYFTN</sequence>
<evidence type="ECO:0000313" key="3">
    <source>
        <dbReference type="Proteomes" id="UP001592581"/>
    </source>
</evidence>
<keyword evidence="1" id="KW-0732">Signal</keyword>
<organism evidence="2 3">
    <name type="scientific">Streptacidiphilus jeojiensis</name>
    <dbReference type="NCBI Taxonomy" id="3229225"/>
    <lineage>
        <taxon>Bacteria</taxon>
        <taxon>Bacillati</taxon>
        <taxon>Actinomycetota</taxon>
        <taxon>Actinomycetes</taxon>
        <taxon>Kitasatosporales</taxon>
        <taxon>Streptomycetaceae</taxon>
        <taxon>Streptacidiphilus</taxon>
    </lineage>
</organism>
<accession>A0ABV6XLT5</accession>
<feature type="signal peptide" evidence="1">
    <location>
        <begin position="1"/>
        <end position="27"/>
    </location>
</feature>
<dbReference type="RefSeq" id="WP_380564654.1">
    <property type="nucleotide sequence ID" value="NZ_JBEUKS010000004.1"/>
</dbReference>
<protein>
    <submittedName>
        <fullName evidence="2">Uncharacterized protein</fullName>
    </submittedName>
</protein>